<evidence type="ECO:0000313" key="1">
    <source>
        <dbReference type="EMBL" id="AQQ70615.1"/>
    </source>
</evidence>
<dbReference type="STRING" id="1851148.SMSP2_00969"/>
<sequence length="81" mass="9178">MGIGELNGLIGRGWLVRIWKNVSGVVWIKFVNLLYNVIANTDMERIKQPSPSSFLSRQTYAIIKDRTSTAGSDARFETYLL</sequence>
<protein>
    <submittedName>
        <fullName evidence="1">Uncharacterized protein</fullName>
    </submittedName>
</protein>
<name>A0A1Q2MD44_9BACT</name>
<keyword evidence="2" id="KW-1185">Reference proteome</keyword>
<dbReference type="AlphaFoldDB" id="A0A1Q2MD44"/>
<organism evidence="1 2">
    <name type="scientific">Limihaloglobus sulfuriphilus</name>
    <dbReference type="NCBI Taxonomy" id="1851148"/>
    <lineage>
        <taxon>Bacteria</taxon>
        <taxon>Pseudomonadati</taxon>
        <taxon>Planctomycetota</taxon>
        <taxon>Phycisphaerae</taxon>
        <taxon>Sedimentisphaerales</taxon>
        <taxon>Sedimentisphaeraceae</taxon>
        <taxon>Limihaloglobus</taxon>
    </lineage>
</organism>
<dbReference type="EMBL" id="CP019646">
    <property type="protein sequence ID" value="AQQ70615.1"/>
    <property type="molecule type" value="Genomic_DNA"/>
</dbReference>
<accession>A0A1Q2MD44</accession>
<proteinExistence type="predicted"/>
<dbReference type="Proteomes" id="UP000188181">
    <property type="component" value="Chromosome"/>
</dbReference>
<dbReference type="KEGG" id="pbas:SMSP2_00969"/>
<reference evidence="2" key="1">
    <citation type="submission" date="2017-02" db="EMBL/GenBank/DDBJ databases">
        <title>Comparative genomics and description of representatives of a novel lineage of planctomycetes thriving in anoxic sediments.</title>
        <authorList>
            <person name="Spring S."/>
            <person name="Bunk B."/>
            <person name="Sproer C."/>
        </authorList>
    </citation>
    <scope>NUCLEOTIDE SEQUENCE [LARGE SCALE GENOMIC DNA]</scope>
    <source>
        <strain evidence="2">SM-Chi-D1</strain>
    </source>
</reference>
<gene>
    <name evidence="1" type="ORF">SMSP2_00969</name>
</gene>
<evidence type="ECO:0000313" key="2">
    <source>
        <dbReference type="Proteomes" id="UP000188181"/>
    </source>
</evidence>